<evidence type="ECO:0000256" key="3">
    <source>
        <dbReference type="SAM" id="Phobius"/>
    </source>
</evidence>
<organism evidence="4 5">
    <name type="scientific">Cohnella thailandensis</name>
    <dbReference type="NCBI Taxonomy" id="557557"/>
    <lineage>
        <taxon>Bacteria</taxon>
        <taxon>Bacillati</taxon>
        <taxon>Bacillota</taxon>
        <taxon>Bacilli</taxon>
        <taxon>Bacillales</taxon>
        <taxon>Paenibacillaceae</taxon>
        <taxon>Cohnella</taxon>
    </lineage>
</organism>
<reference evidence="4 5" key="1">
    <citation type="submission" date="2020-08" db="EMBL/GenBank/DDBJ databases">
        <title>Cohnella phylogeny.</title>
        <authorList>
            <person name="Dunlap C."/>
        </authorList>
    </citation>
    <scope>NUCLEOTIDE SEQUENCE [LARGE SCALE GENOMIC DNA]</scope>
    <source>
        <strain evidence="4 5">DSM 25241</strain>
    </source>
</reference>
<feature type="transmembrane region" description="Helical" evidence="3">
    <location>
        <begin position="392"/>
        <end position="416"/>
    </location>
</feature>
<dbReference type="GO" id="GO:0016020">
    <property type="term" value="C:membrane"/>
    <property type="evidence" value="ECO:0007669"/>
    <property type="project" value="InterPro"/>
</dbReference>
<dbReference type="Proteomes" id="UP000535838">
    <property type="component" value="Unassembled WGS sequence"/>
</dbReference>
<gene>
    <name evidence="4" type="ORF">H7B67_25420</name>
</gene>
<keyword evidence="5" id="KW-1185">Reference proteome</keyword>
<feature type="transmembrane region" description="Helical" evidence="3">
    <location>
        <begin position="358"/>
        <end position="380"/>
    </location>
</feature>
<dbReference type="EMBL" id="JACJVQ010000023">
    <property type="protein sequence ID" value="MBB6637483.1"/>
    <property type="molecule type" value="Genomic_DNA"/>
</dbReference>
<keyword evidence="3" id="KW-1133">Transmembrane helix</keyword>
<sequence>MMQPSSDPLLQSDDFVRETLDNGRFQIEIWYYSTLCDPDLIRKEIAHPFLLSDSPETFEKVLCSALTGVRITDTVHLSEEMLQGNTIIRLQGADYKLKTPKPGNTKLMQASTETTLQGPQTALSEDADTSLMLVRRRYPQQDLISEQMNLGSKSRTKAYLLYDKNKANPRILEEFRRKLKAIDAEVVFTVGQVEALITDTQLRWFPTMIVTERPDRCVLNLSQGKIVLIVDGTPFVLIAPAVFQDFLSAMDDIFLPSLITKALVMLRYIGILITTTLPALYVAVTSYNPEVIRVQFALSLAGSRAAVPYPTFFEVIFMLFLIEALIEASLRLPRYIGSTATTVGGLILGQAAQQAGLVSSVMIIVTSAVAISNFLIPINIMSFAFRVIKYPLILLATLFGIVGVVAGLIAVCFYLANQNSFGLTYFRVFIGEPAVSGYKEGDTK</sequence>
<dbReference type="PIRSF" id="PIRSF005690">
    <property type="entry name" value="GerBA"/>
    <property type="match status" value="1"/>
</dbReference>
<keyword evidence="2 3" id="KW-0472">Membrane</keyword>
<evidence type="ECO:0000256" key="2">
    <source>
        <dbReference type="ARBA" id="ARBA00023136"/>
    </source>
</evidence>
<comment type="caution">
    <text evidence="4">The sequence shown here is derived from an EMBL/GenBank/DDBJ whole genome shotgun (WGS) entry which is preliminary data.</text>
</comment>
<comment type="similarity">
    <text evidence="1">Belongs to the GerABKA family.</text>
</comment>
<proteinExistence type="inferred from homology"/>
<dbReference type="PANTHER" id="PTHR22550">
    <property type="entry name" value="SPORE GERMINATION PROTEIN"/>
    <property type="match status" value="1"/>
</dbReference>
<dbReference type="GO" id="GO:0009847">
    <property type="term" value="P:spore germination"/>
    <property type="evidence" value="ECO:0007669"/>
    <property type="project" value="InterPro"/>
</dbReference>
<evidence type="ECO:0000313" key="4">
    <source>
        <dbReference type="EMBL" id="MBB6637483.1"/>
    </source>
</evidence>
<keyword evidence="3" id="KW-0812">Transmembrane</keyword>
<dbReference type="InterPro" id="IPR050768">
    <property type="entry name" value="UPF0353/GerABKA_families"/>
</dbReference>
<evidence type="ECO:0000313" key="5">
    <source>
        <dbReference type="Proteomes" id="UP000535838"/>
    </source>
</evidence>
<protein>
    <submittedName>
        <fullName evidence="4">Spore germination protein</fullName>
    </submittedName>
</protein>
<dbReference type="AlphaFoldDB" id="A0A841SZ54"/>
<dbReference type="PANTHER" id="PTHR22550:SF5">
    <property type="entry name" value="LEUCINE ZIPPER PROTEIN 4"/>
    <property type="match status" value="1"/>
</dbReference>
<feature type="transmembrane region" description="Helical" evidence="3">
    <location>
        <begin position="307"/>
        <end position="326"/>
    </location>
</feature>
<dbReference type="Pfam" id="PF03323">
    <property type="entry name" value="GerA"/>
    <property type="match status" value="1"/>
</dbReference>
<feature type="transmembrane region" description="Helical" evidence="3">
    <location>
        <begin position="335"/>
        <end position="352"/>
    </location>
</feature>
<dbReference type="RefSeq" id="WP_185122697.1">
    <property type="nucleotide sequence ID" value="NZ_JACJVQ010000023.1"/>
</dbReference>
<accession>A0A841SZ54</accession>
<name>A0A841SZ54_9BACL</name>
<dbReference type="InterPro" id="IPR004995">
    <property type="entry name" value="Spore_Ger"/>
</dbReference>
<feature type="transmembrane region" description="Helical" evidence="3">
    <location>
        <begin position="268"/>
        <end position="287"/>
    </location>
</feature>
<evidence type="ECO:0000256" key="1">
    <source>
        <dbReference type="ARBA" id="ARBA00005278"/>
    </source>
</evidence>